<dbReference type="VEuPathDB" id="FungiDB:CC77DRAFT_1098590"/>
<protein>
    <submittedName>
        <fullName evidence="2">Antibiotic biosynthesis monooxygenase-like protein</fullName>
    </submittedName>
</protein>
<dbReference type="OMA" id="MTIDIVA"/>
<evidence type="ECO:0000313" key="3">
    <source>
        <dbReference type="Proteomes" id="UP000077248"/>
    </source>
</evidence>
<dbReference type="InterPro" id="IPR011008">
    <property type="entry name" value="Dimeric_a/b-barrel"/>
</dbReference>
<dbReference type="EMBL" id="KV441491">
    <property type="protein sequence ID" value="OAG15911.1"/>
    <property type="molecule type" value="Genomic_DNA"/>
</dbReference>
<keyword evidence="3" id="KW-1185">Reference proteome</keyword>
<dbReference type="GO" id="GO:0004497">
    <property type="term" value="F:monooxygenase activity"/>
    <property type="evidence" value="ECO:0007669"/>
    <property type="project" value="UniProtKB-KW"/>
</dbReference>
<name>A0A177D9H2_ALTAL</name>
<dbReference type="Proteomes" id="UP000077248">
    <property type="component" value="Unassembled WGS sequence"/>
</dbReference>
<accession>A0A177D9H2</accession>
<evidence type="ECO:0000259" key="1">
    <source>
        <dbReference type="PROSITE" id="PS51725"/>
    </source>
</evidence>
<dbReference type="GeneID" id="29115551"/>
<reference evidence="2 3" key="1">
    <citation type="submission" date="2016-05" db="EMBL/GenBank/DDBJ databases">
        <title>Comparative analysis of secretome profiles of manganese(II)-oxidizing ascomycete fungi.</title>
        <authorList>
            <consortium name="DOE Joint Genome Institute"/>
            <person name="Zeiner C.A."/>
            <person name="Purvine S.O."/>
            <person name="Zink E.M."/>
            <person name="Wu S."/>
            <person name="Pasa-Tolic L."/>
            <person name="Chaput D.L."/>
            <person name="Haridas S."/>
            <person name="Grigoriev I.V."/>
            <person name="Santelli C.M."/>
            <person name="Hansel C.M."/>
        </authorList>
    </citation>
    <scope>NUCLEOTIDE SEQUENCE [LARGE SCALE GENOMIC DNA]</scope>
    <source>
        <strain evidence="2 3">SRC1lrK2f</strain>
    </source>
</reference>
<dbReference type="PANTHER" id="PTHR40624">
    <property type="entry name" value="BIOSYNTHESIS MONOOXYGENASE, PUTATIVE (AFU_ORTHOLOGUE AFUA_1G12025)-RELATED"/>
    <property type="match status" value="1"/>
</dbReference>
<dbReference type="Gene3D" id="3.30.70.100">
    <property type="match status" value="1"/>
</dbReference>
<dbReference type="SUPFAM" id="SSF54909">
    <property type="entry name" value="Dimeric alpha+beta barrel"/>
    <property type="match status" value="1"/>
</dbReference>
<dbReference type="PROSITE" id="PS51725">
    <property type="entry name" value="ABM"/>
    <property type="match status" value="1"/>
</dbReference>
<organism evidence="2 3">
    <name type="scientific">Alternaria alternata</name>
    <name type="common">Alternaria rot fungus</name>
    <name type="synonym">Torula alternata</name>
    <dbReference type="NCBI Taxonomy" id="5599"/>
    <lineage>
        <taxon>Eukaryota</taxon>
        <taxon>Fungi</taxon>
        <taxon>Dikarya</taxon>
        <taxon>Ascomycota</taxon>
        <taxon>Pezizomycotina</taxon>
        <taxon>Dothideomycetes</taxon>
        <taxon>Pleosporomycetidae</taxon>
        <taxon>Pleosporales</taxon>
        <taxon>Pleosporineae</taxon>
        <taxon>Pleosporaceae</taxon>
        <taxon>Alternaria</taxon>
        <taxon>Alternaria sect. Alternaria</taxon>
        <taxon>Alternaria alternata complex</taxon>
    </lineage>
</organism>
<dbReference type="InterPro" id="IPR007138">
    <property type="entry name" value="ABM_dom"/>
</dbReference>
<keyword evidence="2" id="KW-0503">Monooxygenase</keyword>
<dbReference type="AlphaFoldDB" id="A0A177D9H2"/>
<proteinExistence type="predicted"/>
<dbReference type="Pfam" id="PF03992">
    <property type="entry name" value="ABM"/>
    <property type="match status" value="1"/>
</dbReference>
<dbReference type="RefSeq" id="XP_018381332.1">
    <property type="nucleotide sequence ID" value="XM_018529957.1"/>
</dbReference>
<gene>
    <name evidence="2" type="ORF">CC77DRAFT_1098590</name>
</gene>
<feature type="domain" description="ABM" evidence="1">
    <location>
        <begin position="5"/>
        <end position="97"/>
    </location>
</feature>
<keyword evidence="2" id="KW-0560">Oxidoreductase</keyword>
<dbReference type="KEGG" id="aalt:CC77DRAFT_1098590"/>
<dbReference type="PANTHER" id="PTHR40624:SF1">
    <property type="entry name" value="BIOSYNTHESIS MONOOXYGENASE, PUTATIVE (AFU_ORTHOLOGUE AFUA_1G12025)-RELATED"/>
    <property type="match status" value="1"/>
</dbReference>
<evidence type="ECO:0000313" key="2">
    <source>
        <dbReference type="EMBL" id="OAG15911.1"/>
    </source>
</evidence>
<sequence>MSSPFDVIAIITPKPGKADRVEELLTTAAKAVKANEPGTLRYHIHRQTKGDAPIFVMLETYANKAALETHGKSEDFKKLGKTMKTEDLLAEPMKVLFTKEAGGYASKL</sequence>